<keyword evidence="3" id="KW-0732">Signal</keyword>
<dbReference type="InterPro" id="IPR000742">
    <property type="entry name" value="EGF"/>
</dbReference>
<feature type="compositionally biased region" description="Pro residues" evidence="2">
    <location>
        <begin position="165"/>
        <end position="177"/>
    </location>
</feature>
<feature type="domain" description="EGF-like" evidence="4">
    <location>
        <begin position="101"/>
        <end position="141"/>
    </location>
</feature>
<dbReference type="PANTHER" id="PTHR33881">
    <property type="entry name" value="NEUROGENIC LOCUS NOTCH-LIKE PROTEIN"/>
    <property type="match status" value="1"/>
</dbReference>
<organism evidence="5 6">
    <name type="scientific">Urochloa decumbens</name>
    <dbReference type="NCBI Taxonomy" id="240449"/>
    <lineage>
        <taxon>Eukaryota</taxon>
        <taxon>Viridiplantae</taxon>
        <taxon>Streptophyta</taxon>
        <taxon>Embryophyta</taxon>
        <taxon>Tracheophyta</taxon>
        <taxon>Spermatophyta</taxon>
        <taxon>Magnoliopsida</taxon>
        <taxon>Liliopsida</taxon>
        <taxon>Poales</taxon>
        <taxon>Poaceae</taxon>
        <taxon>PACMAD clade</taxon>
        <taxon>Panicoideae</taxon>
        <taxon>Panicodae</taxon>
        <taxon>Paniceae</taxon>
        <taxon>Melinidinae</taxon>
        <taxon>Urochloa</taxon>
    </lineage>
</organism>
<evidence type="ECO:0000256" key="2">
    <source>
        <dbReference type="SAM" id="MobiDB-lite"/>
    </source>
</evidence>
<proteinExistence type="predicted"/>
<name>A0ABC8XFU9_9POAL</name>
<dbReference type="EMBL" id="OZ075124">
    <property type="protein sequence ID" value="CAL4925071.1"/>
    <property type="molecule type" value="Genomic_DNA"/>
</dbReference>
<gene>
    <name evidence="5" type="ORF">URODEC1_LOCUS23138</name>
</gene>
<evidence type="ECO:0000313" key="5">
    <source>
        <dbReference type="EMBL" id="CAL4925071.1"/>
    </source>
</evidence>
<accession>A0ABC8XFU9</accession>
<sequence>MRLLGRSSTATEPMRLLLVALLACCAAGASVCDTAICGRGNCTEVPELIPGLPLPNYECHCEPGWSNALKAIPLSPCIVPNCSFDSSCLNLSLPPLPTGIPKDVCDVVSCGKGGACKTGGLAALFSYSCECQPGYANLLNLTALPCVNSCFSRGKGCSALGLGPAPVPESKPPPSTSPAPTGGHDSSGTSPPPSGTKGNSSSVPSRRLLQLLLLVTLAMAQVM</sequence>
<feature type="region of interest" description="Disordered" evidence="2">
    <location>
        <begin position="165"/>
        <end position="203"/>
    </location>
</feature>
<dbReference type="Proteomes" id="UP001497457">
    <property type="component" value="Chromosome 14rd"/>
</dbReference>
<evidence type="ECO:0000256" key="1">
    <source>
        <dbReference type="PROSITE-ProRule" id="PRU00076"/>
    </source>
</evidence>
<reference evidence="6" key="1">
    <citation type="submission" date="2024-06" db="EMBL/GenBank/DDBJ databases">
        <authorList>
            <person name="Ryan C."/>
        </authorList>
    </citation>
    <scope>NUCLEOTIDE SEQUENCE [LARGE SCALE GENOMIC DNA]</scope>
</reference>
<dbReference type="PROSITE" id="PS50026">
    <property type="entry name" value="EGF_3"/>
    <property type="match status" value="1"/>
</dbReference>
<protein>
    <recommendedName>
        <fullName evidence="4">EGF-like domain-containing protein</fullName>
    </recommendedName>
</protein>
<reference evidence="5 6" key="2">
    <citation type="submission" date="2024-10" db="EMBL/GenBank/DDBJ databases">
        <authorList>
            <person name="Ryan C."/>
        </authorList>
    </citation>
    <scope>NUCLEOTIDE SEQUENCE [LARGE SCALE GENOMIC DNA]</scope>
</reference>
<comment type="caution">
    <text evidence="1">Lacks conserved residue(s) required for the propagation of feature annotation.</text>
</comment>
<feature type="chain" id="PRO_5044832376" description="EGF-like domain-containing protein" evidence="3">
    <location>
        <begin position="29"/>
        <end position="223"/>
    </location>
</feature>
<feature type="compositionally biased region" description="Low complexity" evidence="2">
    <location>
        <begin position="178"/>
        <end position="203"/>
    </location>
</feature>
<dbReference type="AlphaFoldDB" id="A0ABC8XFU9"/>
<dbReference type="PANTHER" id="PTHR33881:SF14">
    <property type="entry name" value="EGF-LIKE DOMAIN-CONTAINING PROTEIN"/>
    <property type="match status" value="1"/>
</dbReference>
<feature type="signal peptide" evidence="3">
    <location>
        <begin position="1"/>
        <end position="28"/>
    </location>
</feature>
<keyword evidence="1" id="KW-0245">EGF-like domain</keyword>
<dbReference type="SMART" id="SM00181">
    <property type="entry name" value="EGF"/>
    <property type="match status" value="2"/>
</dbReference>
<evidence type="ECO:0000259" key="4">
    <source>
        <dbReference type="PROSITE" id="PS50026"/>
    </source>
</evidence>
<evidence type="ECO:0000313" key="6">
    <source>
        <dbReference type="Proteomes" id="UP001497457"/>
    </source>
</evidence>
<evidence type="ECO:0000256" key="3">
    <source>
        <dbReference type="SAM" id="SignalP"/>
    </source>
</evidence>
<keyword evidence="6" id="KW-1185">Reference proteome</keyword>